<dbReference type="PANTHER" id="PTHR22899">
    <property type="entry name" value="CYCLIN-RELATED F-BOX FAMILY"/>
    <property type="match status" value="1"/>
</dbReference>
<dbReference type="OrthoDB" id="5876939at2759"/>
<dbReference type="FunCoup" id="Q9N3J6">
    <property type="interactions" value="811"/>
</dbReference>
<dbReference type="PANTHER" id="PTHR22899:SF0">
    <property type="entry name" value="F-BOX ASSOCIATED DOMAIN-CONTAINING PROTEIN-RELATED"/>
    <property type="match status" value="1"/>
</dbReference>
<name>Q9N3J6_CAEEL</name>
<reference evidence="2 3" key="1">
    <citation type="journal article" date="1998" name="Science">
        <title>Genome sequence of the nematode C. elegans: a platform for investigating biology.</title>
        <authorList>
            <consortium name="The C. elegans sequencing consortium"/>
            <person name="Sulson J.E."/>
            <person name="Waterston R."/>
        </authorList>
    </citation>
    <scope>NUCLEOTIDE SEQUENCE [LARGE SCALE GENOMIC DNA]</scope>
    <source>
        <strain evidence="2 3">Bristol N2</strain>
    </source>
</reference>
<dbReference type="EMBL" id="BX284602">
    <property type="protein sequence ID" value="CCD72685.1"/>
    <property type="molecule type" value="Genomic_DNA"/>
</dbReference>
<dbReference type="WormBase" id="Y51H7BR.1">
    <property type="protein sequence ID" value="CE24414"/>
    <property type="gene ID" value="WBGene00021773"/>
    <property type="gene designation" value="fbxb-42"/>
</dbReference>
<dbReference type="HOGENOM" id="CLU_028840_1_3_1"/>
<keyword evidence="3" id="KW-1185">Reference proteome</keyword>
<dbReference type="InterPro" id="IPR053222">
    <property type="entry name" value="Zygotic_Embryogenesis-Asso"/>
</dbReference>
<accession>Q9N3J6</accession>
<dbReference type="Proteomes" id="UP000001940">
    <property type="component" value="Chromosome II"/>
</dbReference>
<dbReference type="PhylomeDB" id="Q9N3J6"/>
<dbReference type="UCSC" id="Y51H7BR.1">
    <property type="organism name" value="c. elegans"/>
</dbReference>
<evidence type="ECO:0000313" key="2">
    <source>
        <dbReference type="EMBL" id="CCD72685.1"/>
    </source>
</evidence>
<dbReference type="PROSITE" id="PS50181">
    <property type="entry name" value="FBOX"/>
    <property type="match status" value="1"/>
</dbReference>
<dbReference type="GeneID" id="190167"/>
<dbReference type="PaxDb" id="6239-Y51H7BR.1"/>
<evidence type="ECO:0000313" key="4">
    <source>
        <dbReference type="WormBase" id="Y51H7BR.1"/>
    </source>
</evidence>
<gene>
    <name evidence="2 4" type="primary">fbxb-42</name>
    <name evidence="2" type="ORF">CELE_Y51H7BR.1</name>
    <name evidence="4" type="ORF">Y51H7BR.1</name>
</gene>
<dbReference type="OMA" id="HIELICT"/>
<dbReference type="RefSeq" id="NP_493990.1">
    <property type="nucleotide sequence ID" value="NM_061589.5"/>
</dbReference>
<evidence type="ECO:0000313" key="3">
    <source>
        <dbReference type="Proteomes" id="UP000001940"/>
    </source>
</evidence>
<dbReference type="STRING" id="6239.Y51H7BR.1.1"/>
<dbReference type="Bgee" id="WBGene00021773">
    <property type="expression patterns" value="Expressed in embryo and 4 other cell types or tissues"/>
</dbReference>
<protein>
    <submittedName>
        <fullName evidence="2">F-box domain-containing protein</fullName>
    </submittedName>
</protein>
<feature type="domain" description="F-box" evidence="1">
    <location>
        <begin position="3"/>
        <end position="49"/>
    </location>
</feature>
<organism evidence="2 3">
    <name type="scientific">Caenorhabditis elegans</name>
    <dbReference type="NCBI Taxonomy" id="6239"/>
    <lineage>
        <taxon>Eukaryota</taxon>
        <taxon>Metazoa</taxon>
        <taxon>Ecdysozoa</taxon>
        <taxon>Nematoda</taxon>
        <taxon>Chromadorea</taxon>
        <taxon>Rhabditida</taxon>
        <taxon>Rhabditina</taxon>
        <taxon>Rhabditomorpha</taxon>
        <taxon>Rhabditoidea</taxon>
        <taxon>Rhabditidae</taxon>
        <taxon>Peloderinae</taxon>
        <taxon>Caenorhabditis</taxon>
    </lineage>
</organism>
<dbReference type="AlphaFoldDB" id="Q9N3J6"/>
<dbReference type="CTD" id="190167"/>
<dbReference type="KEGG" id="cel:CELE_Y51H7BR.1"/>
<dbReference type="InterPro" id="IPR001810">
    <property type="entry name" value="F-box_dom"/>
</dbReference>
<dbReference type="AGR" id="WB:WBGene00021773"/>
<sequence>MSTFSLLRLPQKTLKNVILQMGHIELICTSLLSNKTKHFIREFCIFKASRFSIELNQSVQFKMFNNGRWSEYSFKNGMICITSFGIIQITMTFRTPQFNAGSWFNHFLCVLSPSKIESVTVTDAFDELRFQLVKKFLEKIQFMVLWIRTTSATSHMVRLFSEVLPVDQFWLSQDDRLNSSQFSALRPVLSKELETIFIDNRMPLNDLLITCSTAIHIIKSPLTDKEINVFLKHWMTGLKPELEHIYIEKSGVFNQTQLLDGINHDAPTDRKFKMYGNDAFRGIDLHLGQGIKATLVYENDFFHSKIHIASHNSKYISFE</sequence>
<proteinExistence type="predicted"/>
<dbReference type="InParanoid" id="Q9N3J6"/>
<dbReference type="Pfam" id="PF00646">
    <property type="entry name" value="F-box"/>
    <property type="match status" value="1"/>
</dbReference>
<evidence type="ECO:0000259" key="1">
    <source>
        <dbReference type="PROSITE" id="PS50181"/>
    </source>
</evidence>
<dbReference type="InterPro" id="IPR012885">
    <property type="entry name" value="F-box_Sdz-33"/>
</dbReference>
<dbReference type="Pfam" id="PF07735">
    <property type="entry name" value="FBA_2"/>
    <property type="match status" value="1"/>
</dbReference>